<dbReference type="InterPro" id="IPR013320">
    <property type="entry name" value="ConA-like_dom_sf"/>
</dbReference>
<gene>
    <name evidence="5" type="ORF">NA57DRAFT_47394</name>
</gene>
<dbReference type="GO" id="GO:0000272">
    <property type="term" value="P:polysaccharide catabolic process"/>
    <property type="evidence" value="ECO:0007669"/>
    <property type="project" value="UniProtKB-KW"/>
</dbReference>
<dbReference type="Pfam" id="PF01670">
    <property type="entry name" value="Glyco_hydro_12"/>
    <property type="match status" value="1"/>
</dbReference>
<evidence type="ECO:0000256" key="3">
    <source>
        <dbReference type="SAM" id="MobiDB-lite"/>
    </source>
</evidence>
<feature type="compositionally biased region" description="Low complexity" evidence="3">
    <location>
        <begin position="250"/>
        <end position="270"/>
    </location>
</feature>
<feature type="region of interest" description="Disordered" evidence="3">
    <location>
        <begin position="248"/>
        <end position="270"/>
    </location>
</feature>
<keyword evidence="6" id="KW-1185">Reference proteome</keyword>
<dbReference type="Proteomes" id="UP000799772">
    <property type="component" value="Unassembled WGS sequence"/>
</dbReference>
<comment type="similarity">
    <text evidence="1 2">Belongs to the glycosyl hydrolase 12 (cellulase H) family.</text>
</comment>
<evidence type="ECO:0000256" key="4">
    <source>
        <dbReference type="SAM" id="SignalP"/>
    </source>
</evidence>
<keyword evidence="2" id="KW-0119">Carbohydrate metabolism</keyword>
<evidence type="ECO:0000313" key="6">
    <source>
        <dbReference type="Proteomes" id="UP000799772"/>
    </source>
</evidence>
<reference evidence="5" key="1">
    <citation type="journal article" date="2020" name="Stud. Mycol.">
        <title>101 Dothideomycetes genomes: a test case for predicting lifestyles and emergence of pathogens.</title>
        <authorList>
            <person name="Haridas S."/>
            <person name="Albert R."/>
            <person name="Binder M."/>
            <person name="Bloem J."/>
            <person name="Labutti K."/>
            <person name="Salamov A."/>
            <person name="Andreopoulos B."/>
            <person name="Baker S."/>
            <person name="Barry K."/>
            <person name="Bills G."/>
            <person name="Bluhm B."/>
            <person name="Cannon C."/>
            <person name="Castanera R."/>
            <person name="Culley D."/>
            <person name="Daum C."/>
            <person name="Ezra D."/>
            <person name="Gonzalez J."/>
            <person name="Henrissat B."/>
            <person name="Kuo A."/>
            <person name="Liang C."/>
            <person name="Lipzen A."/>
            <person name="Lutzoni F."/>
            <person name="Magnuson J."/>
            <person name="Mondo S."/>
            <person name="Nolan M."/>
            <person name="Ohm R."/>
            <person name="Pangilinan J."/>
            <person name="Park H.-J."/>
            <person name="Ramirez L."/>
            <person name="Alfaro M."/>
            <person name="Sun H."/>
            <person name="Tritt A."/>
            <person name="Yoshinaga Y."/>
            <person name="Zwiers L.-H."/>
            <person name="Turgeon B."/>
            <person name="Goodwin S."/>
            <person name="Spatafora J."/>
            <person name="Crous P."/>
            <person name="Grigoriev I."/>
        </authorList>
    </citation>
    <scope>NUCLEOTIDE SEQUENCE</scope>
    <source>
        <strain evidence="5">CBS 133067</strain>
    </source>
</reference>
<evidence type="ECO:0000256" key="2">
    <source>
        <dbReference type="RuleBase" id="RU361163"/>
    </source>
</evidence>
<keyword evidence="4" id="KW-0732">Signal</keyword>
<accession>A0A9P4I5C0</accession>
<comment type="caution">
    <text evidence="5">The sequence shown here is derived from an EMBL/GenBank/DDBJ whole genome shotgun (WGS) entry which is preliminary data.</text>
</comment>
<feature type="chain" id="PRO_5040125193" evidence="4">
    <location>
        <begin position="18"/>
        <end position="297"/>
    </location>
</feature>
<dbReference type="PANTHER" id="PTHR34002">
    <property type="entry name" value="BLR1656 PROTEIN"/>
    <property type="match status" value="1"/>
</dbReference>
<name>A0A9P4I5C0_9PEZI</name>
<keyword evidence="2" id="KW-0624">Polysaccharide degradation</keyword>
<dbReference type="InterPro" id="IPR013319">
    <property type="entry name" value="GH11/12"/>
</dbReference>
<evidence type="ECO:0000256" key="1">
    <source>
        <dbReference type="ARBA" id="ARBA00005519"/>
    </source>
</evidence>
<keyword evidence="2" id="KW-0326">Glycosidase</keyword>
<proteinExistence type="inferred from homology"/>
<dbReference type="EMBL" id="ML978136">
    <property type="protein sequence ID" value="KAF2093768.1"/>
    <property type="molecule type" value="Genomic_DNA"/>
</dbReference>
<dbReference type="PANTHER" id="PTHR34002:SF9">
    <property type="entry name" value="XYLOGLUCAN-SPECIFIC ENDO-BETA-1,4-GLUCANASE A"/>
    <property type="match status" value="1"/>
</dbReference>
<sequence length="297" mass="30353">MKSSILLLSCLSALAAASPTRTLQKRADSCGQYDTIQTGDYTVYQNLWGESSATSGSQCSGVDSLSGSTLAWHTTWTWAGGQGQVKSFANAGLTMSAVQLSNLGSVSTTWSWSYTGSDIVADVAYDMFTSSSPGGSDEYEVMIWLAALGGAGPISSTGSPIDTPTVAGHSWKLYNGMNGAMNVYSFVTSGDSIEDFSADIADFFTYLESEQSMPSSQYLLSIQAGTEPFSGTDAKLTTTAYSVALADGDSASSNTTSAATASSSGAASSSISAAPTTAVAAAAASTSSTGACKRKAR</sequence>
<dbReference type="GO" id="GO:0008810">
    <property type="term" value="F:cellulase activity"/>
    <property type="evidence" value="ECO:0007669"/>
    <property type="project" value="InterPro"/>
</dbReference>
<feature type="signal peptide" evidence="4">
    <location>
        <begin position="1"/>
        <end position="17"/>
    </location>
</feature>
<dbReference type="AlphaFoldDB" id="A0A9P4I5C0"/>
<keyword evidence="2" id="KW-0378">Hydrolase</keyword>
<organism evidence="5 6">
    <name type="scientific">Rhizodiscina lignyota</name>
    <dbReference type="NCBI Taxonomy" id="1504668"/>
    <lineage>
        <taxon>Eukaryota</taxon>
        <taxon>Fungi</taxon>
        <taxon>Dikarya</taxon>
        <taxon>Ascomycota</taxon>
        <taxon>Pezizomycotina</taxon>
        <taxon>Dothideomycetes</taxon>
        <taxon>Pleosporomycetidae</taxon>
        <taxon>Aulographales</taxon>
        <taxon>Rhizodiscinaceae</taxon>
        <taxon>Rhizodiscina</taxon>
    </lineage>
</organism>
<dbReference type="InterPro" id="IPR002594">
    <property type="entry name" value="GH12"/>
</dbReference>
<evidence type="ECO:0000313" key="5">
    <source>
        <dbReference type="EMBL" id="KAF2093768.1"/>
    </source>
</evidence>
<dbReference type="Gene3D" id="2.60.120.180">
    <property type="match status" value="1"/>
</dbReference>
<protein>
    <submittedName>
        <fullName evidence="5">Endoglucanase A</fullName>
    </submittedName>
</protein>
<dbReference type="OrthoDB" id="95118at2759"/>
<dbReference type="SUPFAM" id="SSF49899">
    <property type="entry name" value="Concanavalin A-like lectins/glucanases"/>
    <property type="match status" value="1"/>
</dbReference>